<evidence type="ECO:0000313" key="1">
    <source>
        <dbReference type="EMBL" id="CUX25328.1"/>
    </source>
</evidence>
<protein>
    <recommendedName>
        <fullName evidence="3">TIGR02301 family protein</fullName>
    </recommendedName>
</protein>
<dbReference type="NCBIfam" id="TIGR02301">
    <property type="entry name" value="TIGR02301 family protein"/>
    <property type="match status" value="1"/>
</dbReference>
<evidence type="ECO:0008006" key="3">
    <source>
        <dbReference type="Google" id="ProtNLM"/>
    </source>
</evidence>
<dbReference type="AlphaFoldDB" id="A0A1S7PSC7"/>
<sequence>MIASQPESRLFRACPLAGCSRASSSRASSSRASSSRASSSRVCVGQNRILIRSTIFLSLFLTMLPAGQEGIAYAQPSKAASKEVRPAEVTPPKPAPYDDKLARLSEILGAVQYLRTLCPSSGPEDWRRSMSDLLAADTANEPERRQRMTAAFNRGYRSFAAIHTSCTRAAVMAEENYRNEGATLAQEIASRFGN</sequence>
<accession>A0A1S7PSC7</accession>
<dbReference type="InterPro" id="IPR012645">
    <property type="entry name" value="CHP02301"/>
</dbReference>
<dbReference type="Pfam" id="PF09539">
    <property type="entry name" value="DUF2385"/>
    <property type="match status" value="1"/>
</dbReference>
<dbReference type="EMBL" id="FBWK01000022">
    <property type="protein sequence ID" value="CUX25328.1"/>
    <property type="molecule type" value="Genomic_DNA"/>
</dbReference>
<organism evidence="1 2">
    <name type="scientific">Agrobacterium tomkonis CFBP 6623</name>
    <dbReference type="NCBI Taxonomy" id="1183432"/>
    <lineage>
        <taxon>Bacteria</taxon>
        <taxon>Pseudomonadati</taxon>
        <taxon>Pseudomonadota</taxon>
        <taxon>Alphaproteobacteria</taxon>
        <taxon>Hyphomicrobiales</taxon>
        <taxon>Rhizobiaceae</taxon>
        <taxon>Rhizobium/Agrobacterium group</taxon>
        <taxon>Agrobacterium</taxon>
        <taxon>Agrobacterium tumefaciens complex</taxon>
    </lineage>
</organism>
<reference evidence="2" key="1">
    <citation type="submission" date="2016-01" db="EMBL/GenBank/DDBJ databases">
        <authorList>
            <person name="Regsiter A."/>
            <person name="william w."/>
        </authorList>
    </citation>
    <scope>NUCLEOTIDE SEQUENCE [LARGE SCALE GENOMIC DNA]</scope>
    <source>
        <strain evidence="2">CFBP 6623</strain>
    </source>
</reference>
<evidence type="ECO:0000313" key="2">
    <source>
        <dbReference type="Proteomes" id="UP000191988"/>
    </source>
</evidence>
<name>A0A1S7PSC7_9HYPH</name>
<keyword evidence="2" id="KW-1185">Reference proteome</keyword>
<gene>
    <name evidence="1" type="ORF">AGR3A_Cc290004</name>
</gene>
<dbReference type="Proteomes" id="UP000191988">
    <property type="component" value="Unassembled WGS sequence"/>
</dbReference>
<proteinExistence type="predicted"/>
<dbReference type="STRING" id="1183432.AGR3A_Cc290004"/>